<comment type="subcellular location">
    <subcellularLocation>
        <location evidence="1">Cell membrane</location>
        <topology evidence="1">Multi-pass membrane protein</topology>
    </subcellularLocation>
</comment>
<evidence type="ECO:0000256" key="6">
    <source>
        <dbReference type="ARBA" id="ARBA00022597"/>
    </source>
</evidence>
<comment type="caution">
    <text evidence="14">The sequence shown here is derived from an EMBL/GenBank/DDBJ whole genome shotgun (WGS) entry which is preliminary data.</text>
</comment>
<comment type="similarity">
    <text evidence="2">In the N-terminal section; belongs to the sodium:galactoside symporter (TC 2.A.2) family.</text>
</comment>
<evidence type="ECO:0000256" key="9">
    <source>
        <dbReference type="ARBA" id="ARBA00022847"/>
    </source>
</evidence>
<evidence type="ECO:0000256" key="1">
    <source>
        <dbReference type="ARBA" id="ARBA00004651"/>
    </source>
</evidence>
<keyword evidence="11 12" id="KW-0472">Membrane</keyword>
<keyword evidence="3" id="KW-0813">Transport</keyword>
<dbReference type="InterPro" id="IPR001927">
    <property type="entry name" value="Na/Gal_symport"/>
</dbReference>
<dbReference type="PROSITE" id="PS00872">
    <property type="entry name" value="NA_GALACTOSIDE_SYMP"/>
    <property type="match status" value="1"/>
</dbReference>
<dbReference type="EMBL" id="BFFP01000011">
    <property type="protein sequence ID" value="GBG94425.1"/>
    <property type="molecule type" value="Genomic_DNA"/>
</dbReference>
<evidence type="ECO:0000256" key="7">
    <source>
        <dbReference type="ARBA" id="ARBA00022679"/>
    </source>
</evidence>
<dbReference type="CDD" id="cd17332">
    <property type="entry name" value="MFS_MelB_like"/>
    <property type="match status" value="1"/>
</dbReference>
<keyword evidence="6 14" id="KW-0762">Sugar transport</keyword>
<dbReference type="InterPro" id="IPR001127">
    <property type="entry name" value="PTS_EIIA_1_perm"/>
</dbReference>
<dbReference type="PROSITE" id="PS51093">
    <property type="entry name" value="PTS_EIIA_TYPE_1"/>
    <property type="match status" value="1"/>
</dbReference>
<sequence>MEKINKAQKRSFWSIFNFGVGNIGGSAVYMTFGTYLMVYVTSAMFTGVAKSESAKLISMITTLIFVIRIVEIFIDPVIGSIVDNTNTRWGKFKPWLIGAGLISSLLLIVLFTGIFGLSRVNSTWFALLFIPTFILFDIFYSFRDVAYWGMIPALTEDSHKRSIYTAAGNFSGFGQNLVTVIIVPVVTYFTFLSTGKHNEGQPGWTVFAVMIAVVAVICSFAVGFGTHEKQSVLRQGAKKKVSLKEMFSALFHNDQMLWTAIPYLVYGFGNAATAGLMFYMFKYVIDRPGLFWITGVIPIVSGFITNPTYPLINKWFTRKTIYSVSMVAMIIAYLILIFSPDNLFMLITAMILYYGPQGYIFMAVLLTLEDSVEYGQLKNGVRNETVTLSIRPMLDKLSSALSNGIVGWVAVAAGMTGGATAESITPHGIAIFKLWAFWAGLLLHVLALVIYLFKVKISEKRHAEIVDELQHKIAAEGLEETEDIRPTENASIVAAPTSGKIINLEQVVDEKGNQGLQGQGLAIEPFVGELYAPFDGEVSFVFTTKHVFGLRSADGLALLVHVGLGTANMHGASFVPHVESGQKFKQGQLLLDFNRDEIRRQGYKDTVVVLLVQGDRLQDVQLTDDKEIKLGDELLRVNLKK</sequence>
<evidence type="ECO:0000313" key="14">
    <source>
        <dbReference type="EMBL" id="GBG94425.1"/>
    </source>
</evidence>
<feature type="transmembrane region" description="Helical" evidence="12">
    <location>
        <begin position="321"/>
        <end position="338"/>
    </location>
</feature>
<protein>
    <submittedName>
        <fullName evidence="14">PTS sugar transporter IIA component</fullName>
    </submittedName>
</protein>
<dbReference type="GO" id="GO:0016740">
    <property type="term" value="F:transferase activity"/>
    <property type="evidence" value="ECO:0007669"/>
    <property type="project" value="UniProtKB-KW"/>
</dbReference>
<dbReference type="Pfam" id="PF13347">
    <property type="entry name" value="MFS_2"/>
    <property type="match status" value="1"/>
</dbReference>
<evidence type="ECO:0000256" key="4">
    <source>
        <dbReference type="ARBA" id="ARBA00022475"/>
    </source>
</evidence>
<dbReference type="InterPro" id="IPR018043">
    <property type="entry name" value="Na/Gal_symport_CS"/>
</dbReference>
<evidence type="ECO:0000256" key="10">
    <source>
        <dbReference type="ARBA" id="ARBA00022989"/>
    </source>
</evidence>
<dbReference type="Proteomes" id="UP000286848">
    <property type="component" value="Unassembled WGS sequence"/>
</dbReference>
<evidence type="ECO:0000256" key="12">
    <source>
        <dbReference type="SAM" id="Phobius"/>
    </source>
</evidence>
<keyword evidence="10 12" id="KW-1133">Transmembrane helix</keyword>
<feature type="transmembrane region" description="Helical" evidence="12">
    <location>
        <begin position="397"/>
        <end position="415"/>
    </location>
</feature>
<keyword evidence="8 12" id="KW-0812">Transmembrane</keyword>
<dbReference type="GO" id="GO:0006814">
    <property type="term" value="P:sodium ion transport"/>
    <property type="evidence" value="ECO:0007669"/>
    <property type="project" value="InterPro"/>
</dbReference>
<gene>
    <name evidence="14" type="primary">melB</name>
    <name evidence="14" type="ORF">LFYK43_08840</name>
</gene>
<dbReference type="SUPFAM" id="SSF103473">
    <property type="entry name" value="MFS general substrate transporter"/>
    <property type="match status" value="1"/>
</dbReference>
<dbReference type="PROSITE" id="PS00371">
    <property type="entry name" value="PTS_EIIA_TYPE_1_HIS"/>
    <property type="match status" value="1"/>
</dbReference>
<proteinExistence type="inferred from homology"/>
<dbReference type="AlphaFoldDB" id="A0A401ISE9"/>
<dbReference type="Gene3D" id="2.70.70.10">
    <property type="entry name" value="Glucose Permease (Domain IIA)"/>
    <property type="match status" value="1"/>
</dbReference>
<evidence type="ECO:0000256" key="5">
    <source>
        <dbReference type="ARBA" id="ARBA00022553"/>
    </source>
</evidence>
<evidence type="ECO:0000256" key="2">
    <source>
        <dbReference type="ARBA" id="ARBA00007724"/>
    </source>
</evidence>
<dbReference type="InterPro" id="IPR036259">
    <property type="entry name" value="MFS_trans_sf"/>
</dbReference>
<keyword evidence="15" id="KW-1185">Reference proteome</keyword>
<feature type="transmembrane region" description="Helical" evidence="12">
    <location>
        <begin position="95"/>
        <end position="117"/>
    </location>
</feature>
<dbReference type="RefSeq" id="WP_124975812.1">
    <property type="nucleotide sequence ID" value="NZ_BFFP01000011.1"/>
</dbReference>
<dbReference type="InterPro" id="IPR011055">
    <property type="entry name" value="Dup_hybrid_motif"/>
</dbReference>
<feature type="transmembrane region" description="Helical" evidence="12">
    <location>
        <begin position="435"/>
        <end position="453"/>
    </location>
</feature>
<feature type="transmembrane region" description="Helical" evidence="12">
    <location>
        <begin position="263"/>
        <end position="284"/>
    </location>
</feature>
<dbReference type="GO" id="GO:0005886">
    <property type="term" value="C:plasma membrane"/>
    <property type="evidence" value="ECO:0007669"/>
    <property type="project" value="UniProtKB-SubCell"/>
</dbReference>
<dbReference type="NCBIfam" id="TIGR00830">
    <property type="entry name" value="PTBA"/>
    <property type="match status" value="1"/>
</dbReference>
<keyword evidence="5" id="KW-0597">Phosphoprotein</keyword>
<organism evidence="14 15">
    <name type="scientific">Ligilactobacillus salitolerans</name>
    <dbReference type="NCBI Taxonomy" id="1808352"/>
    <lineage>
        <taxon>Bacteria</taxon>
        <taxon>Bacillati</taxon>
        <taxon>Bacillota</taxon>
        <taxon>Bacilli</taxon>
        <taxon>Lactobacillales</taxon>
        <taxon>Lactobacillaceae</taxon>
        <taxon>Ligilactobacillus</taxon>
    </lineage>
</organism>
<dbReference type="GO" id="GO:0009401">
    <property type="term" value="P:phosphoenolpyruvate-dependent sugar phosphotransferase system"/>
    <property type="evidence" value="ECO:0007669"/>
    <property type="project" value="InterPro"/>
</dbReference>
<accession>A0A401ISE9</accession>
<name>A0A401ISE9_9LACO</name>
<keyword evidence="7" id="KW-0808">Transferase</keyword>
<evidence type="ECO:0000313" key="15">
    <source>
        <dbReference type="Proteomes" id="UP000286848"/>
    </source>
</evidence>
<feature type="transmembrane region" description="Helical" evidence="12">
    <location>
        <begin position="163"/>
        <end position="191"/>
    </location>
</feature>
<evidence type="ECO:0000256" key="3">
    <source>
        <dbReference type="ARBA" id="ARBA00022448"/>
    </source>
</evidence>
<feature type="domain" description="PTS EIIA type-1" evidence="13">
    <location>
        <begin position="509"/>
        <end position="613"/>
    </location>
</feature>
<dbReference type="NCBIfam" id="TIGR00792">
    <property type="entry name" value="gph"/>
    <property type="match status" value="1"/>
</dbReference>
<dbReference type="GO" id="GO:0015293">
    <property type="term" value="F:symporter activity"/>
    <property type="evidence" value="ECO:0007669"/>
    <property type="project" value="UniProtKB-KW"/>
</dbReference>
<feature type="transmembrane region" description="Helical" evidence="12">
    <location>
        <begin position="344"/>
        <end position="368"/>
    </location>
</feature>
<dbReference type="PANTHER" id="PTHR11328:SF24">
    <property type="entry name" value="MAJOR FACILITATOR SUPERFAMILY (MFS) PROFILE DOMAIN-CONTAINING PROTEIN"/>
    <property type="match status" value="1"/>
</dbReference>
<feature type="transmembrane region" description="Helical" evidence="12">
    <location>
        <begin position="203"/>
        <end position="224"/>
    </location>
</feature>
<evidence type="ECO:0000256" key="11">
    <source>
        <dbReference type="ARBA" id="ARBA00023136"/>
    </source>
</evidence>
<feature type="transmembrane region" description="Helical" evidence="12">
    <location>
        <begin position="123"/>
        <end position="142"/>
    </location>
</feature>
<evidence type="ECO:0000256" key="8">
    <source>
        <dbReference type="ARBA" id="ARBA00022692"/>
    </source>
</evidence>
<feature type="transmembrane region" description="Helical" evidence="12">
    <location>
        <begin position="12"/>
        <end position="36"/>
    </location>
</feature>
<evidence type="ECO:0000259" key="13">
    <source>
        <dbReference type="PROSITE" id="PS51093"/>
    </source>
</evidence>
<dbReference type="SUPFAM" id="SSF51261">
    <property type="entry name" value="Duplicated hybrid motif"/>
    <property type="match status" value="1"/>
</dbReference>
<dbReference type="Gene3D" id="1.20.1250.20">
    <property type="entry name" value="MFS general substrate transporter like domains"/>
    <property type="match status" value="1"/>
</dbReference>
<feature type="transmembrane region" description="Helical" evidence="12">
    <location>
        <begin position="56"/>
        <end position="74"/>
    </location>
</feature>
<dbReference type="InterPro" id="IPR039672">
    <property type="entry name" value="MFS_2"/>
</dbReference>
<dbReference type="Pfam" id="PF00358">
    <property type="entry name" value="PTS_EIIA_1"/>
    <property type="match status" value="1"/>
</dbReference>
<dbReference type="OrthoDB" id="9764596at2"/>
<keyword evidence="9" id="KW-0769">Symport</keyword>
<dbReference type="PANTHER" id="PTHR11328">
    <property type="entry name" value="MAJOR FACILITATOR SUPERFAMILY DOMAIN-CONTAINING PROTEIN"/>
    <property type="match status" value="1"/>
</dbReference>
<keyword evidence="4" id="KW-1003">Cell membrane</keyword>
<feature type="transmembrane region" description="Helical" evidence="12">
    <location>
        <begin position="290"/>
        <end position="309"/>
    </location>
</feature>
<reference evidence="14 15" key="1">
    <citation type="journal article" date="2019" name="Int. J. Syst. Evol. Microbiol.">
        <title>Lactobacillus salitolerans sp. nov., a novel lactic acid bacterium isolated from spent mushroom substrates.</title>
        <authorList>
            <person name="Tohno M."/>
            <person name="Tanizawa Y."/>
            <person name="Kojima Y."/>
            <person name="Sakamoto M."/>
            <person name="Nakamura Y."/>
            <person name="Ohkuma M."/>
            <person name="Kobayashi H."/>
        </authorList>
    </citation>
    <scope>NUCLEOTIDE SEQUENCE [LARGE SCALE GENOMIC DNA]</scope>
    <source>
        <strain evidence="14 15">YK43</strain>
    </source>
</reference>